<evidence type="ECO:0000313" key="15">
    <source>
        <dbReference type="Proteomes" id="UP000799118"/>
    </source>
</evidence>
<keyword evidence="6" id="KW-0560">Oxidoreductase</keyword>
<feature type="chain" id="PRO_5025662171" evidence="11">
    <location>
        <begin position="22"/>
        <end position="608"/>
    </location>
</feature>
<dbReference type="SUPFAM" id="SSF51905">
    <property type="entry name" value="FAD/NAD(P)-binding domain"/>
    <property type="match status" value="1"/>
</dbReference>
<dbReference type="PANTHER" id="PTHR11552:SF201">
    <property type="entry name" value="GLUCOSE-METHANOL-CHOLINE OXIDOREDUCTASE N-TERMINAL DOMAIN-CONTAINING PROTEIN"/>
    <property type="match status" value="1"/>
</dbReference>
<evidence type="ECO:0000256" key="1">
    <source>
        <dbReference type="ARBA" id="ARBA00001974"/>
    </source>
</evidence>
<evidence type="ECO:0000256" key="6">
    <source>
        <dbReference type="ARBA" id="ARBA00023002"/>
    </source>
</evidence>
<dbReference type="Pfam" id="PF00732">
    <property type="entry name" value="GMC_oxred_N"/>
    <property type="match status" value="1"/>
</dbReference>
<dbReference type="Gene3D" id="3.50.50.60">
    <property type="entry name" value="FAD/NAD(P)-binding domain"/>
    <property type="match status" value="1"/>
</dbReference>
<dbReference type="AlphaFoldDB" id="A0A6A4HQ55"/>
<dbReference type="InterPro" id="IPR012132">
    <property type="entry name" value="GMC_OxRdtase"/>
</dbReference>
<keyword evidence="7" id="KW-0325">Glycoprotein</keyword>
<dbReference type="PROSITE" id="PS00623">
    <property type="entry name" value="GMC_OXRED_1"/>
    <property type="match status" value="1"/>
</dbReference>
<dbReference type="PANTHER" id="PTHR11552">
    <property type="entry name" value="GLUCOSE-METHANOL-CHOLINE GMC OXIDOREDUCTASE"/>
    <property type="match status" value="1"/>
</dbReference>
<dbReference type="PROSITE" id="PS00624">
    <property type="entry name" value="GMC_OXRED_2"/>
    <property type="match status" value="1"/>
</dbReference>
<feature type="binding site" evidence="9">
    <location>
        <position position="253"/>
    </location>
    <ligand>
        <name>FAD</name>
        <dbReference type="ChEBI" id="CHEBI:57692"/>
    </ligand>
</feature>
<evidence type="ECO:0000259" key="12">
    <source>
        <dbReference type="PROSITE" id="PS00623"/>
    </source>
</evidence>
<feature type="active site" description="Proton acceptor" evidence="8">
    <location>
        <position position="586"/>
    </location>
</feature>
<evidence type="ECO:0000259" key="13">
    <source>
        <dbReference type="PROSITE" id="PS00624"/>
    </source>
</evidence>
<protein>
    <submittedName>
        <fullName evidence="14">GMC oxidoreductase</fullName>
    </submittedName>
</protein>
<dbReference type="OrthoDB" id="269227at2759"/>
<dbReference type="InterPro" id="IPR036188">
    <property type="entry name" value="FAD/NAD-bd_sf"/>
</dbReference>
<feature type="signal peptide" evidence="11">
    <location>
        <begin position="1"/>
        <end position="21"/>
    </location>
</feature>
<dbReference type="InterPro" id="IPR007867">
    <property type="entry name" value="GMC_OxRtase_C"/>
</dbReference>
<keyword evidence="4 11" id="KW-0732">Signal</keyword>
<evidence type="ECO:0000256" key="11">
    <source>
        <dbReference type="SAM" id="SignalP"/>
    </source>
</evidence>
<gene>
    <name evidence="14" type="ORF">BT96DRAFT_881560</name>
</gene>
<dbReference type="GO" id="GO:0050660">
    <property type="term" value="F:flavin adenine dinucleotide binding"/>
    <property type="evidence" value="ECO:0007669"/>
    <property type="project" value="InterPro"/>
</dbReference>
<proteinExistence type="inferred from homology"/>
<reference evidence="14" key="1">
    <citation type="journal article" date="2019" name="Environ. Microbiol.">
        <title>Fungal ecological strategies reflected in gene transcription - a case study of two litter decomposers.</title>
        <authorList>
            <person name="Barbi F."/>
            <person name="Kohler A."/>
            <person name="Barry K."/>
            <person name="Baskaran P."/>
            <person name="Daum C."/>
            <person name="Fauchery L."/>
            <person name="Ihrmark K."/>
            <person name="Kuo A."/>
            <person name="LaButti K."/>
            <person name="Lipzen A."/>
            <person name="Morin E."/>
            <person name="Grigoriev I.V."/>
            <person name="Henrissat B."/>
            <person name="Lindahl B."/>
            <person name="Martin F."/>
        </authorList>
    </citation>
    <scope>NUCLEOTIDE SEQUENCE</scope>
    <source>
        <strain evidence="14">JB14</strain>
    </source>
</reference>
<keyword evidence="5 9" id="KW-0274">FAD</keyword>
<dbReference type="InterPro" id="IPR000172">
    <property type="entry name" value="GMC_OxRdtase_N"/>
</dbReference>
<organism evidence="14 15">
    <name type="scientific">Gymnopus androsaceus JB14</name>
    <dbReference type="NCBI Taxonomy" id="1447944"/>
    <lineage>
        <taxon>Eukaryota</taxon>
        <taxon>Fungi</taxon>
        <taxon>Dikarya</taxon>
        <taxon>Basidiomycota</taxon>
        <taxon>Agaricomycotina</taxon>
        <taxon>Agaricomycetes</taxon>
        <taxon>Agaricomycetidae</taxon>
        <taxon>Agaricales</taxon>
        <taxon>Marasmiineae</taxon>
        <taxon>Omphalotaceae</taxon>
        <taxon>Gymnopus</taxon>
    </lineage>
</organism>
<evidence type="ECO:0000256" key="9">
    <source>
        <dbReference type="PIRSR" id="PIRSR000137-2"/>
    </source>
</evidence>
<dbReference type="PIRSF" id="PIRSF000137">
    <property type="entry name" value="Alcohol_oxidase"/>
    <property type="match status" value="1"/>
</dbReference>
<feature type="active site" description="Proton donor" evidence="8">
    <location>
        <position position="543"/>
    </location>
</feature>
<dbReference type="EMBL" id="ML769460">
    <property type="protein sequence ID" value="KAE9400113.1"/>
    <property type="molecule type" value="Genomic_DNA"/>
</dbReference>
<evidence type="ECO:0000256" key="5">
    <source>
        <dbReference type="ARBA" id="ARBA00022827"/>
    </source>
</evidence>
<keyword evidence="3 10" id="KW-0285">Flavoprotein</keyword>
<comment type="cofactor">
    <cofactor evidence="1 9">
        <name>FAD</name>
        <dbReference type="ChEBI" id="CHEBI:57692"/>
    </cofactor>
</comment>
<evidence type="ECO:0000313" key="14">
    <source>
        <dbReference type="EMBL" id="KAE9400113.1"/>
    </source>
</evidence>
<feature type="domain" description="Glucose-methanol-choline oxidoreductase N-terminal" evidence="13">
    <location>
        <begin position="294"/>
        <end position="308"/>
    </location>
</feature>
<evidence type="ECO:0000256" key="8">
    <source>
        <dbReference type="PIRSR" id="PIRSR000137-1"/>
    </source>
</evidence>
<dbReference type="SUPFAM" id="SSF54373">
    <property type="entry name" value="FAD-linked reductases, C-terminal domain"/>
    <property type="match status" value="1"/>
</dbReference>
<comment type="similarity">
    <text evidence="2 10">Belongs to the GMC oxidoreductase family.</text>
</comment>
<accession>A0A6A4HQ55</accession>
<feature type="domain" description="Glucose-methanol-choline oxidoreductase N-terminal" evidence="12">
    <location>
        <begin position="102"/>
        <end position="125"/>
    </location>
</feature>
<evidence type="ECO:0000256" key="3">
    <source>
        <dbReference type="ARBA" id="ARBA00022630"/>
    </source>
</evidence>
<name>A0A6A4HQ55_9AGAR</name>
<evidence type="ECO:0000256" key="2">
    <source>
        <dbReference type="ARBA" id="ARBA00010790"/>
    </source>
</evidence>
<dbReference type="Pfam" id="PF05199">
    <property type="entry name" value="GMC_oxred_C"/>
    <property type="match status" value="1"/>
</dbReference>
<sequence>MLSLLVLSFFYLALVVPLSLAKEWDYIIVGGGISGLTLANRLSEDSSKTVLVLEAGGFHSDDPQVAIPGFLGSTLGNTTLDWGFTTVAQKYSNGTTYAFDRGKGLGGSSLINFLAWERPSMAEIDAIAGLGNPGWEASELFKYMMKAEKFTYPSQTYAKANDLTYIASDHGESGPLLNSYPAFISAAQGPWIEAMNALGVPHNQDAFSGNNLGVWMAPATINAETQTRWDAASAFYTPISTRTNLVVETDAEVLQLITSSAGGNVSATGVLYTKNGTTITANVNSGGEVILSAGAVKTPQLLELSGIGDPRILQPLGIDVTVSLPGVGNGVIDQFFFAVSYELNNNSIFSSLRFMLIPLSLSSYATKTGICTVGVSAFSLVNLSTILGCETDNLVAEQALKIDFGDYTETEKERMNTIIDGIHSGDVGQVEVLGFPGFFTSKSEPTDGQKYLTFTGDLQFPFSFGSIHITSTNSSVQPAIDPGYFKEDFDVTVAIATLKFIRQIATTGGFKEMLGAELDPGMDTQTDAEILEYIQTYGGTEYHTVGSASMLPQDKGGVVSPQLLVYGTRNIRVVDMSILPLQISAHPMSTLYGVSEKAADIIMGVVTV</sequence>
<keyword evidence="15" id="KW-1185">Reference proteome</keyword>
<dbReference type="Proteomes" id="UP000799118">
    <property type="component" value="Unassembled WGS sequence"/>
</dbReference>
<evidence type="ECO:0000256" key="7">
    <source>
        <dbReference type="ARBA" id="ARBA00023180"/>
    </source>
</evidence>
<evidence type="ECO:0000256" key="4">
    <source>
        <dbReference type="ARBA" id="ARBA00022729"/>
    </source>
</evidence>
<evidence type="ECO:0000256" key="10">
    <source>
        <dbReference type="RuleBase" id="RU003968"/>
    </source>
</evidence>
<dbReference type="GO" id="GO:0016614">
    <property type="term" value="F:oxidoreductase activity, acting on CH-OH group of donors"/>
    <property type="evidence" value="ECO:0007669"/>
    <property type="project" value="InterPro"/>
</dbReference>
<dbReference type="Gene3D" id="3.30.560.10">
    <property type="entry name" value="Glucose Oxidase, domain 3"/>
    <property type="match status" value="1"/>
</dbReference>